<feature type="region of interest" description="Disordered" evidence="1">
    <location>
        <begin position="183"/>
        <end position="206"/>
    </location>
</feature>
<evidence type="ECO:0000313" key="3">
    <source>
        <dbReference type="Proteomes" id="UP000828390"/>
    </source>
</evidence>
<proteinExistence type="predicted"/>
<name>A0A9D4D1G3_DREPO</name>
<gene>
    <name evidence="2" type="ORF">DPMN_042708</name>
</gene>
<dbReference type="AlphaFoldDB" id="A0A9D4D1G3"/>
<keyword evidence="3" id="KW-1185">Reference proteome</keyword>
<dbReference type="Proteomes" id="UP000828390">
    <property type="component" value="Unassembled WGS sequence"/>
</dbReference>
<evidence type="ECO:0000313" key="2">
    <source>
        <dbReference type="EMBL" id="KAH3736146.1"/>
    </source>
</evidence>
<organism evidence="2 3">
    <name type="scientific">Dreissena polymorpha</name>
    <name type="common">Zebra mussel</name>
    <name type="synonym">Mytilus polymorpha</name>
    <dbReference type="NCBI Taxonomy" id="45954"/>
    <lineage>
        <taxon>Eukaryota</taxon>
        <taxon>Metazoa</taxon>
        <taxon>Spiralia</taxon>
        <taxon>Lophotrochozoa</taxon>
        <taxon>Mollusca</taxon>
        <taxon>Bivalvia</taxon>
        <taxon>Autobranchia</taxon>
        <taxon>Heteroconchia</taxon>
        <taxon>Euheterodonta</taxon>
        <taxon>Imparidentia</taxon>
        <taxon>Neoheterodontei</taxon>
        <taxon>Myida</taxon>
        <taxon>Dreissenoidea</taxon>
        <taxon>Dreissenidae</taxon>
        <taxon>Dreissena</taxon>
    </lineage>
</organism>
<evidence type="ECO:0000256" key="1">
    <source>
        <dbReference type="SAM" id="MobiDB-lite"/>
    </source>
</evidence>
<reference evidence="2" key="1">
    <citation type="journal article" date="2019" name="bioRxiv">
        <title>The Genome of the Zebra Mussel, Dreissena polymorpha: A Resource for Invasive Species Research.</title>
        <authorList>
            <person name="McCartney M.A."/>
            <person name="Auch B."/>
            <person name="Kono T."/>
            <person name="Mallez S."/>
            <person name="Zhang Y."/>
            <person name="Obille A."/>
            <person name="Becker A."/>
            <person name="Abrahante J.E."/>
            <person name="Garbe J."/>
            <person name="Badalamenti J.P."/>
            <person name="Herman A."/>
            <person name="Mangelson H."/>
            <person name="Liachko I."/>
            <person name="Sullivan S."/>
            <person name="Sone E.D."/>
            <person name="Koren S."/>
            <person name="Silverstein K.A.T."/>
            <person name="Beckman K.B."/>
            <person name="Gohl D.M."/>
        </authorList>
    </citation>
    <scope>NUCLEOTIDE SEQUENCE</scope>
    <source>
        <strain evidence="2">Duluth1</strain>
        <tissue evidence="2">Whole animal</tissue>
    </source>
</reference>
<dbReference type="EMBL" id="JAIWYP010000011">
    <property type="protein sequence ID" value="KAH3736146.1"/>
    <property type="molecule type" value="Genomic_DNA"/>
</dbReference>
<reference evidence="2" key="2">
    <citation type="submission" date="2020-11" db="EMBL/GenBank/DDBJ databases">
        <authorList>
            <person name="McCartney M.A."/>
            <person name="Auch B."/>
            <person name="Kono T."/>
            <person name="Mallez S."/>
            <person name="Becker A."/>
            <person name="Gohl D.M."/>
            <person name="Silverstein K.A.T."/>
            <person name="Koren S."/>
            <person name="Bechman K.B."/>
            <person name="Herman A."/>
            <person name="Abrahante J.E."/>
            <person name="Garbe J."/>
        </authorList>
    </citation>
    <scope>NUCLEOTIDE SEQUENCE</scope>
    <source>
        <strain evidence="2">Duluth1</strain>
        <tissue evidence="2">Whole animal</tissue>
    </source>
</reference>
<accession>A0A9D4D1G3</accession>
<comment type="caution">
    <text evidence="2">The sequence shown here is derived from an EMBL/GenBank/DDBJ whole genome shotgun (WGS) entry which is preliminary data.</text>
</comment>
<sequence length="206" mass="23679">MSIFRNLDAKTDRRTFHDHWAKSVTSRENAPHPGSHVFQRTGSIFKLNSLFTRKTAPPTGDHVFQRTGTTLKLNKHINKTTILTNFKLDRGIIRKNLLIKFHEDRRRNMASRPNKENCPPTGGHIFQRTGTTFELNQHIIKTTMLTKNVTSTVFTSVELDRGTIWTKLLTKFHKDRTGNMASREFTNKCGRTDGQTTGKDRSQKLT</sequence>
<protein>
    <submittedName>
        <fullName evidence="2">Uncharacterized protein</fullName>
    </submittedName>
</protein>